<feature type="compositionally biased region" description="Polar residues" evidence="2">
    <location>
        <begin position="1"/>
        <end position="11"/>
    </location>
</feature>
<evidence type="ECO:0000313" key="3">
    <source>
        <dbReference type="EMBL" id="TPX74130.1"/>
    </source>
</evidence>
<evidence type="ECO:0000256" key="2">
    <source>
        <dbReference type="SAM" id="MobiDB-lite"/>
    </source>
</evidence>
<dbReference type="STRING" id="246404.A0A507FEX7"/>
<proteinExistence type="predicted"/>
<feature type="compositionally biased region" description="Low complexity" evidence="2">
    <location>
        <begin position="31"/>
        <end position="44"/>
    </location>
</feature>
<evidence type="ECO:0000256" key="1">
    <source>
        <dbReference type="SAM" id="Coils"/>
    </source>
</evidence>
<reference evidence="3 4" key="1">
    <citation type="journal article" date="2019" name="Sci. Rep.">
        <title>Comparative genomics of chytrid fungi reveal insights into the obligate biotrophic and pathogenic lifestyle of Synchytrium endobioticum.</title>
        <authorList>
            <person name="van de Vossenberg B.T.L.H."/>
            <person name="Warris S."/>
            <person name="Nguyen H.D.T."/>
            <person name="van Gent-Pelzer M.P.E."/>
            <person name="Joly D.L."/>
            <person name="van de Geest H.C."/>
            <person name="Bonants P.J.M."/>
            <person name="Smith D.S."/>
            <person name="Levesque C.A."/>
            <person name="van der Lee T.A.J."/>
        </authorList>
    </citation>
    <scope>NUCLEOTIDE SEQUENCE [LARGE SCALE GENOMIC DNA]</scope>
    <source>
        <strain evidence="3 4">CBS 675.73</strain>
    </source>
</reference>
<feature type="compositionally biased region" description="Low complexity" evidence="2">
    <location>
        <begin position="51"/>
        <end position="96"/>
    </location>
</feature>
<accession>A0A507FEX7</accession>
<feature type="region of interest" description="Disordered" evidence="2">
    <location>
        <begin position="246"/>
        <end position="276"/>
    </location>
</feature>
<comment type="caution">
    <text evidence="3">The sequence shown here is derived from an EMBL/GenBank/DDBJ whole genome shotgun (WGS) entry which is preliminary data.</text>
</comment>
<feature type="region of interest" description="Disordered" evidence="2">
    <location>
        <begin position="334"/>
        <end position="362"/>
    </location>
</feature>
<keyword evidence="4" id="KW-1185">Reference proteome</keyword>
<evidence type="ECO:0000313" key="4">
    <source>
        <dbReference type="Proteomes" id="UP000320333"/>
    </source>
</evidence>
<dbReference type="EMBL" id="QEAP01000143">
    <property type="protein sequence ID" value="TPX74130.1"/>
    <property type="molecule type" value="Genomic_DNA"/>
</dbReference>
<organism evidence="3 4">
    <name type="scientific">Chytriomyces confervae</name>
    <dbReference type="NCBI Taxonomy" id="246404"/>
    <lineage>
        <taxon>Eukaryota</taxon>
        <taxon>Fungi</taxon>
        <taxon>Fungi incertae sedis</taxon>
        <taxon>Chytridiomycota</taxon>
        <taxon>Chytridiomycota incertae sedis</taxon>
        <taxon>Chytridiomycetes</taxon>
        <taxon>Chytridiales</taxon>
        <taxon>Chytriomycetaceae</taxon>
        <taxon>Chytriomyces</taxon>
    </lineage>
</organism>
<feature type="compositionally biased region" description="Low complexity" evidence="2">
    <location>
        <begin position="440"/>
        <end position="450"/>
    </location>
</feature>
<keyword evidence="1" id="KW-0175">Coiled coil</keyword>
<dbReference type="Proteomes" id="UP000320333">
    <property type="component" value="Unassembled WGS sequence"/>
</dbReference>
<feature type="compositionally biased region" description="Low complexity" evidence="2">
    <location>
        <begin position="146"/>
        <end position="179"/>
    </location>
</feature>
<feature type="coiled-coil region" evidence="1">
    <location>
        <begin position="450"/>
        <end position="484"/>
    </location>
</feature>
<feature type="region of interest" description="Disordered" evidence="2">
    <location>
        <begin position="1"/>
        <end position="109"/>
    </location>
</feature>
<feature type="region of interest" description="Disordered" evidence="2">
    <location>
        <begin position="428"/>
        <end position="450"/>
    </location>
</feature>
<sequence length="574" mass="58471">MSLAAKSSDSVKGTVLVPTGTKPANAATKISASTLQSTTASAKSNPQASYAPRAGTAAGTGAPRSISIKSVKSSSGSLDSLQEKTTAAAKSTALKSQPGSSQLTSQPISANRRRASLNLAQAVAVSSAPASAIVMPDIQNSTAAHASSSISPPASVSSSVSPVSILRTKTPPTANTNTNAGVTLATQAANLSPASQSSTGTTAPISIMRAKTPPSATMPPTPATTAATISNALNTTSTSLKSTIPSHRTKYTSSATRTLQTAPSPPTTRRSSAITMNNHTRISSGASTGAASGASAASHAARVAAAAAAASQQHRRISSSMRGNGLMSAVELQRMPAGSSTSGSSGAPSSGHSLGILTGNEMDTNGMMRVASAPVERKRITFAPDVVGGAGDDMDLIPKRVSLGLRKPVSSGSSSHAAVLADLANAASDAKSSSPHESPRASTTTTSTARADLQTIVTEQSQRIAELELKLKESERREQVAVKEKAAAVKELELNKKFMASDIKSVDQLKTQLQEEHQTNASLIIFNRSLKTQVAELEGIIEGLLAQKGASALDISAIMAKIESHKPIMPKISK</sequence>
<feature type="compositionally biased region" description="Low complexity" evidence="2">
    <location>
        <begin position="338"/>
        <end position="355"/>
    </location>
</feature>
<feature type="compositionally biased region" description="Polar residues" evidence="2">
    <location>
        <begin position="97"/>
        <end position="109"/>
    </location>
</feature>
<protein>
    <submittedName>
        <fullName evidence="3">Uncharacterized protein</fullName>
    </submittedName>
</protein>
<name>A0A507FEX7_9FUNG</name>
<gene>
    <name evidence="3" type="ORF">CcCBS67573_g04608</name>
</gene>
<dbReference type="OrthoDB" id="2144752at2759"/>
<dbReference type="AlphaFoldDB" id="A0A507FEX7"/>
<feature type="region of interest" description="Disordered" evidence="2">
    <location>
        <begin position="145"/>
        <end position="179"/>
    </location>
</feature>